<dbReference type="CDD" id="cd06464">
    <property type="entry name" value="ACD_sHsps-like"/>
    <property type="match status" value="1"/>
</dbReference>
<sequence length="178" mass="20086">MNEKESSAEAREEQGGKSVAMQRGGLAPFRGFEERFEQMERMMDRMFSGFSPGRWMRPFEREWPNWLEGPSFRAPAVDLIERENEVFVRAELPGVSKEGISISLTADSITIQAQSRQEEADEKGDYRRREIRSNAFSRSLSLPAEVDTEAAKASFKDGVLEINLPKAAAAKGRQVPID</sequence>
<comment type="similarity">
    <text evidence="2 3">Belongs to the small heat shock protein (HSP20) family.</text>
</comment>
<name>A0A011PC56_9PROT</name>
<dbReference type="Proteomes" id="UP000020218">
    <property type="component" value="Unassembled WGS sequence"/>
</dbReference>
<evidence type="ECO:0000256" key="4">
    <source>
        <dbReference type="SAM" id="MobiDB-lite"/>
    </source>
</evidence>
<evidence type="ECO:0000259" key="6">
    <source>
        <dbReference type="PROSITE" id="PS51203"/>
    </source>
</evidence>
<feature type="domain" description="SHSP" evidence="5">
    <location>
        <begin position="68"/>
        <end position="178"/>
    </location>
</feature>
<dbReference type="Gene3D" id="2.60.40.790">
    <property type="match status" value="1"/>
</dbReference>
<feature type="compositionally biased region" description="Basic and acidic residues" evidence="4">
    <location>
        <begin position="1"/>
        <end position="15"/>
    </location>
</feature>
<evidence type="ECO:0000256" key="1">
    <source>
        <dbReference type="ARBA" id="ARBA00023016"/>
    </source>
</evidence>
<dbReference type="InterPro" id="IPR007052">
    <property type="entry name" value="CS_dom"/>
</dbReference>
<proteinExistence type="inferred from homology"/>
<comment type="caution">
    <text evidence="7">The sequence shown here is derived from an EMBL/GenBank/DDBJ whole genome shotgun (WGS) entry which is preliminary data.</text>
</comment>
<keyword evidence="8" id="KW-1185">Reference proteome</keyword>
<evidence type="ECO:0000256" key="3">
    <source>
        <dbReference type="RuleBase" id="RU003616"/>
    </source>
</evidence>
<dbReference type="PATRIC" id="fig|1454001.3.peg.3865"/>
<dbReference type="STRING" id="1454001.AW08_03840"/>
<dbReference type="InterPro" id="IPR002068">
    <property type="entry name" value="A-crystallin/Hsp20_dom"/>
</dbReference>
<dbReference type="PROSITE" id="PS01031">
    <property type="entry name" value="SHSP"/>
    <property type="match status" value="1"/>
</dbReference>
<dbReference type="InterPro" id="IPR044587">
    <property type="entry name" value="HSP21-like"/>
</dbReference>
<dbReference type="SUPFAM" id="SSF49764">
    <property type="entry name" value="HSP20-like chaperones"/>
    <property type="match status" value="1"/>
</dbReference>
<feature type="domain" description="CS" evidence="6">
    <location>
        <begin position="72"/>
        <end position="178"/>
    </location>
</feature>
<dbReference type="Pfam" id="PF00011">
    <property type="entry name" value="HSP20"/>
    <property type="match status" value="1"/>
</dbReference>
<dbReference type="PROSITE" id="PS51203">
    <property type="entry name" value="CS"/>
    <property type="match status" value="1"/>
</dbReference>
<accession>A0A011PC56</accession>
<organism evidence="7 8">
    <name type="scientific">Candidatus Accumulibacter adjunctus</name>
    <dbReference type="NCBI Taxonomy" id="1454001"/>
    <lineage>
        <taxon>Bacteria</taxon>
        <taxon>Pseudomonadati</taxon>
        <taxon>Pseudomonadota</taxon>
        <taxon>Betaproteobacteria</taxon>
        <taxon>Candidatus Accumulibacter</taxon>
    </lineage>
</organism>
<evidence type="ECO:0000313" key="8">
    <source>
        <dbReference type="Proteomes" id="UP000020218"/>
    </source>
</evidence>
<evidence type="ECO:0000313" key="7">
    <source>
        <dbReference type="EMBL" id="EXI63919.1"/>
    </source>
</evidence>
<protein>
    <submittedName>
        <fullName evidence="7">Spore protein SP21</fullName>
    </submittedName>
</protein>
<keyword evidence="1" id="KW-0346">Stress response</keyword>
<dbReference type="AlphaFoldDB" id="A0A011PC56"/>
<reference evidence="7" key="1">
    <citation type="submission" date="2014-02" db="EMBL/GenBank/DDBJ databases">
        <title>Expanding our view of genomic diversity in Candidatus Accumulibacter clades.</title>
        <authorList>
            <person name="Skennerton C.T."/>
            <person name="Barr J.J."/>
            <person name="Slater F.R."/>
            <person name="Bond P.L."/>
            <person name="Tyson G.W."/>
        </authorList>
    </citation>
    <scope>NUCLEOTIDE SEQUENCE [LARGE SCALE GENOMIC DNA]</scope>
</reference>
<dbReference type="GO" id="GO:0009408">
    <property type="term" value="P:response to heat"/>
    <property type="evidence" value="ECO:0007669"/>
    <property type="project" value="InterPro"/>
</dbReference>
<dbReference type="InterPro" id="IPR008978">
    <property type="entry name" value="HSP20-like_chaperone"/>
</dbReference>
<dbReference type="PANTHER" id="PTHR46733:SF4">
    <property type="entry name" value="HEAT SHOCK PROTEIN 21, CHLOROPLASTIC"/>
    <property type="match status" value="1"/>
</dbReference>
<evidence type="ECO:0000256" key="2">
    <source>
        <dbReference type="PROSITE-ProRule" id="PRU00285"/>
    </source>
</evidence>
<evidence type="ECO:0000259" key="5">
    <source>
        <dbReference type="PROSITE" id="PS01031"/>
    </source>
</evidence>
<gene>
    <name evidence="7" type="primary">hspA_2</name>
    <name evidence="7" type="ORF">AW08_03840</name>
</gene>
<dbReference type="PANTHER" id="PTHR46733">
    <property type="entry name" value="26.5 KDA HEAT SHOCK PROTEIN, MITOCHONDRIAL"/>
    <property type="match status" value="1"/>
</dbReference>
<dbReference type="EMBL" id="JFAX01000043">
    <property type="protein sequence ID" value="EXI63919.1"/>
    <property type="molecule type" value="Genomic_DNA"/>
</dbReference>
<feature type="region of interest" description="Disordered" evidence="4">
    <location>
        <begin position="1"/>
        <end position="24"/>
    </location>
</feature>